<keyword evidence="4" id="KW-1185">Reference proteome</keyword>
<sequence length="286" mass="32292">MRAKDPVLVSAHRCGAGGDRALENTRVALENALDLDVDFIEFDVQRCADGVLVLYHDDWMWVEERRVPLAALSFEEFSSRAPHFLRYEEVLAALAGVTRAHIDLKFTSPDSLYAEPAATWEVQAARRAVQVLGADQVIVTTLEDKAVRAVRDWSDAEGHDLLVGLSLGRSVRGLPWHRQVRIRASELLPRLRYTESRANLVVAKHTLARFGVAAFARRRGLPLLVWTVDTEDSLRYWMRPGRAWLVTSNEPALALTARDGYPRHRSGRPPRPPRAPRAPRTRRRTG</sequence>
<feature type="compositionally biased region" description="Basic residues" evidence="1">
    <location>
        <begin position="277"/>
        <end position="286"/>
    </location>
</feature>
<dbReference type="Proteomes" id="UP001168363">
    <property type="component" value="Unassembled WGS sequence"/>
</dbReference>
<dbReference type="PANTHER" id="PTHR46211">
    <property type="entry name" value="GLYCEROPHOSPHORYL DIESTER PHOSPHODIESTERASE"/>
    <property type="match status" value="1"/>
</dbReference>
<feature type="region of interest" description="Disordered" evidence="1">
    <location>
        <begin position="258"/>
        <end position="286"/>
    </location>
</feature>
<dbReference type="PROSITE" id="PS51704">
    <property type="entry name" value="GP_PDE"/>
    <property type="match status" value="1"/>
</dbReference>
<name>A0ABT8TQJ7_9ACTN</name>
<feature type="domain" description="GP-PDE" evidence="2">
    <location>
        <begin position="7"/>
        <end position="257"/>
    </location>
</feature>
<dbReference type="SUPFAM" id="SSF51695">
    <property type="entry name" value="PLC-like phosphodiesterases"/>
    <property type="match status" value="1"/>
</dbReference>
<protein>
    <submittedName>
        <fullName evidence="3">Glycerophosphodiester phosphodiesterase</fullName>
    </submittedName>
</protein>
<dbReference type="Pfam" id="PF03009">
    <property type="entry name" value="GDPD"/>
    <property type="match status" value="1"/>
</dbReference>
<gene>
    <name evidence="3" type="ORF">QWJ41_10925</name>
</gene>
<reference evidence="3" key="1">
    <citation type="submission" date="2023-06" db="EMBL/GenBank/DDBJ databases">
        <title>Genome sequence of Nocardioides sp. SOB44.</title>
        <authorList>
            <person name="Zhang G."/>
        </authorList>
    </citation>
    <scope>NUCLEOTIDE SEQUENCE</scope>
    <source>
        <strain evidence="3">SOB44</strain>
    </source>
</reference>
<evidence type="ECO:0000313" key="3">
    <source>
        <dbReference type="EMBL" id="MDO3396235.1"/>
    </source>
</evidence>
<dbReference type="InterPro" id="IPR017946">
    <property type="entry name" value="PLC-like_Pdiesterase_TIM-brl"/>
</dbReference>
<dbReference type="CDD" id="cd08556">
    <property type="entry name" value="GDPD"/>
    <property type="match status" value="1"/>
</dbReference>
<proteinExistence type="predicted"/>
<dbReference type="InterPro" id="IPR030395">
    <property type="entry name" value="GP_PDE_dom"/>
</dbReference>
<organism evidence="3 4">
    <name type="scientific">Nocardioides cremeus</name>
    <dbReference type="NCBI Taxonomy" id="3058044"/>
    <lineage>
        <taxon>Bacteria</taxon>
        <taxon>Bacillati</taxon>
        <taxon>Actinomycetota</taxon>
        <taxon>Actinomycetes</taxon>
        <taxon>Propionibacteriales</taxon>
        <taxon>Nocardioidaceae</taxon>
        <taxon>Nocardioides</taxon>
    </lineage>
</organism>
<accession>A0ABT8TQJ7</accession>
<evidence type="ECO:0000256" key="1">
    <source>
        <dbReference type="SAM" id="MobiDB-lite"/>
    </source>
</evidence>
<dbReference type="Gene3D" id="3.20.20.190">
    <property type="entry name" value="Phosphatidylinositol (PI) phosphodiesterase"/>
    <property type="match status" value="1"/>
</dbReference>
<evidence type="ECO:0000313" key="4">
    <source>
        <dbReference type="Proteomes" id="UP001168363"/>
    </source>
</evidence>
<dbReference type="EMBL" id="JAULSC010000009">
    <property type="protein sequence ID" value="MDO3396235.1"/>
    <property type="molecule type" value="Genomic_DNA"/>
</dbReference>
<dbReference type="PANTHER" id="PTHR46211:SF14">
    <property type="entry name" value="GLYCEROPHOSPHODIESTER PHOSPHODIESTERASE"/>
    <property type="match status" value="1"/>
</dbReference>
<evidence type="ECO:0000259" key="2">
    <source>
        <dbReference type="PROSITE" id="PS51704"/>
    </source>
</evidence>
<dbReference type="RefSeq" id="WP_302708140.1">
    <property type="nucleotide sequence ID" value="NZ_JAULSC010000009.1"/>
</dbReference>
<comment type="caution">
    <text evidence="3">The sequence shown here is derived from an EMBL/GenBank/DDBJ whole genome shotgun (WGS) entry which is preliminary data.</text>
</comment>